<dbReference type="Gene3D" id="1.40.20.10">
    <property type="entry name" value="CHAD domain"/>
    <property type="match status" value="1"/>
</dbReference>
<gene>
    <name evidence="3" type="ORF">CRV06_04795</name>
</gene>
<proteinExistence type="predicted"/>
<dbReference type="PANTHER" id="PTHR39339:SF1">
    <property type="entry name" value="CHAD DOMAIN-CONTAINING PROTEIN"/>
    <property type="match status" value="1"/>
</dbReference>
<evidence type="ECO:0000259" key="2">
    <source>
        <dbReference type="PROSITE" id="PS51708"/>
    </source>
</evidence>
<name>A0A4Q0Y591_9BACT</name>
<dbReference type="InterPro" id="IPR038186">
    <property type="entry name" value="CHAD_dom_sf"/>
</dbReference>
<dbReference type="AlphaFoldDB" id="A0A4Q0Y591"/>
<keyword evidence="4" id="KW-1185">Reference proteome</keyword>
<comment type="caution">
    <text evidence="3">The sequence shown here is derived from an EMBL/GenBank/DDBJ whole genome shotgun (WGS) entry which is preliminary data.</text>
</comment>
<keyword evidence="1" id="KW-0175">Coiled coil</keyword>
<protein>
    <recommendedName>
        <fullName evidence="2">CHAD domain-containing protein</fullName>
    </recommendedName>
</protein>
<feature type="coiled-coil region" evidence="1">
    <location>
        <begin position="199"/>
        <end position="246"/>
    </location>
</feature>
<dbReference type="OrthoDB" id="9777271at2"/>
<sequence length="249" mass="29876">MKTKVLADYIIKELNKAINTLPKIDKNSDIEVLHEFRVSIRKSRSLIKLFFKKEKTIEQELKEIVTQTNTQRELDIFLISLENKKKSQNLYSKIKLQRDKAYDKICSEEFRNKSKNKLLNIIQKILNFEYFYTNKSLIKTAHKQYKESQKRFKSIDSSFSSKQLHKIRIAFKQSHYALQFIQDSKLKNENKKIRRCKKIQNYFGKIQDLTNQLDSLKAIYENEAKNKKYLKNIKKREEKLTKAKKKLLK</sequence>
<evidence type="ECO:0000256" key="1">
    <source>
        <dbReference type="SAM" id="Coils"/>
    </source>
</evidence>
<feature type="domain" description="CHAD" evidence="2">
    <location>
        <begin position="1"/>
        <end position="249"/>
    </location>
</feature>
<evidence type="ECO:0000313" key="3">
    <source>
        <dbReference type="EMBL" id="RXJ63511.1"/>
    </source>
</evidence>
<dbReference type="PROSITE" id="PS51708">
    <property type="entry name" value="CHAD"/>
    <property type="match status" value="1"/>
</dbReference>
<dbReference type="Pfam" id="PF05235">
    <property type="entry name" value="CHAD"/>
    <property type="match status" value="1"/>
</dbReference>
<dbReference type="SMART" id="SM00880">
    <property type="entry name" value="CHAD"/>
    <property type="match status" value="1"/>
</dbReference>
<dbReference type="PANTHER" id="PTHR39339">
    <property type="entry name" value="SLR1444 PROTEIN"/>
    <property type="match status" value="1"/>
</dbReference>
<dbReference type="STRING" id="877500.GCA_000935065_00206"/>
<dbReference type="EMBL" id="PDKO01000003">
    <property type="protein sequence ID" value="RXJ63511.1"/>
    <property type="molecule type" value="Genomic_DNA"/>
</dbReference>
<organism evidence="3 4">
    <name type="scientific">Halarcobacter anaerophilus</name>
    <dbReference type="NCBI Taxonomy" id="877500"/>
    <lineage>
        <taxon>Bacteria</taxon>
        <taxon>Pseudomonadati</taxon>
        <taxon>Campylobacterota</taxon>
        <taxon>Epsilonproteobacteria</taxon>
        <taxon>Campylobacterales</taxon>
        <taxon>Arcobacteraceae</taxon>
        <taxon>Halarcobacter</taxon>
    </lineage>
</organism>
<reference evidence="3 4" key="1">
    <citation type="submission" date="2017-10" db="EMBL/GenBank/DDBJ databases">
        <title>Genomics of the genus Arcobacter.</title>
        <authorList>
            <person name="Perez-Cataluna A."/>
            <person name="Figueras M.J."/>
        </authorList>
    </citation>
    <scope>NUCLEOTIDE SEQUENCE [LARGE SCALE GENOMIC DNA]</scope>
    <source>
        <strain evidence="3 4">DSM 24636</strain>
    </source>
</reference>
<dbReference type="RefSeq" id="WP_129081573.1">
    <property type="nucleotide sequence ID" value="NZ_CP041070.1"/>
</dbReference>
<dbReference type="Proteomes" id="UP000290191">
    <property type="component" value="Unassembled WGS sequence"/>
</dbReference>
<evidence type="ECO:0000313" key="4">
    <source>
        <dbReference type="Proteomes" id="UP000290191"/>
    </source>
</evidence>
<accession>A0A4Q0Y591</accession>
<dbReference type="InterPro" id="IPR007899">
    <property type="entry name" value="CHAD_dom"/>
</dbReference>